<feature type="chain" id="PRO_5039509411" evidence="1">
    <location>
        <begin position="29"/>
        <end position="136"/>
    </location>
</feature>
<protein>
    <submittedName>
        <fullName evidence="3">Putative peptidoglycan binding protein</fullName>
    </submittedName>
</protein>
<reference evidence="3 4" key="1">
    <citation type="submission" date="2019-02" db="EMBL/GenBank/DDBJ databases">
        <title>Sequencing the genomes of 1000 actinobacteria strains.</title>
        <authorList>
            <person name="Klenk H.-P."/>
        </authorList>
    </citation>
    <scope>NUCLEOTIDE SEQUENCE [LARGE SCALE GENOMIC DNA]</scope>
    <source>
        <strain evidence="3 4">DSM 17364</strain>
    </source>
</reference>
<dbReference type="AlphaFoldDB" id="A0A4Q8AFD6"/>
<organism evidence="3 4">
    <name type="scientific">Zhihengliuella halotolerans</name>
    <dbReference type="NCBI Taxonomy" id="370736"/>
    <lineage>
        <taxon>Bacteria</taxon>
        <taxon>Bacillati</taxon>
        <taxon>Actinomycetota</taxon>
        <taxon>Actinomycetes</taxon>
        <taxon>Micrococcales</taxon>
        <taxon>Micrococcaceae</taxon>
        <taxon>Zhihengliuella</taxon>
    </lineage>
</organism>
<dbReference type="EMBL" id="SHLA01000001">
    <property type="protein sequence ID" value="RZU63032.1"/>
    <property type="molecule type" value="Genomic_DNA"/>
</dbReference>
<evidence type="ECO:0000313" key="4">
    <source>
        <dbReference type="Proteomes" id="UP000292685"/>
    </source>
</evidence>
<proteinExistence type="predicted"/>
<sequence length="136" mass="14319">MRKTTRRSRIALIAAASLILGGSLSVTAPPAPAEAAGQCVDYNYSSGGYSSCVGNIQVLLNAFRLSPGSTYQTLAVDNAYGPATRSAVIDFQRYWGLQADGIVGPQTWRVLCAPQMGPGPVSWYPYTAARASGCNI</sequence>
<dbReference type="InterPro" id="IPR006311">
    <property type="entry name" value="TAT_signal"/>
</dbReference>
<keyword evidence="4" id="KW-1185">Reference proteome</keyword>
<dbReference type="PROSITE" id="PS51318">
    <property type="entry name" value="TAT"/>
    <property type="match status" value="1"/>
</dbReference>
<feature type="domain" description="Peptidoglycan binding-like" evidence="2">
    <location>
        <begin position="53"/>
        <end position="111"/>
    </location>
</feature>
<comment type="caution">
    <text evidence="3">The sequence shown here is derived from an EMBL/GenBank/DDBJ whole genome shotgun (WGS) entry which is preliminary data.</text>
</comment>
<dbReference type="InterPro" id="IPR036365">
    <property type="entry name" value="PGBD-like_sf"/>
</dbReference>
<evidence type="ECO:0000256" key="1">
    <source>
        <dbReference type="SAM" id="SignalP"/>
    </source>
</evidence>
<accession>A0A4Q8AFD6</accession>
<feature type="signal peptide" evidence="1">
    <location>
        <begin position="1"/>
        <end position="28"/>
    </location>
</feature>
<dbReference type="Gene3D" id="1.10.101.10">
    <property type="entry name" value="PGBD-like superfamily/PGBD"/>
    <property type="match status" value="1"/>
</dbReference>
<evidence type="ECO:0000313" key="3">
    <source>
        <dbReference type="EMBL" id="RZU63032.1"/>
    </source>
</evidence>
<dbReference type="Proteomes" id="UP000292685">
    <property type="component" value="Unassembled WGS sequence"/>
</dbReference>
<dbReference type="Pfam" id="PF01471">
    <property type="entry name" value="PG_binding_1"/>
    <property type="match status" value="1"/>
</dbReference>
<dbReference type="RefSeq" id="WP_130451515.1">
    <property type="nucleotide sequence ID" value="NZ_SHLA01000001.1"/>
</dbReference>
<gene>
    <name evidence="3" type="ORF">EV380_2639</name>
</gene>
<evidence type="ECO:0000259" key="2">
    <source>
        <dbReference type="Pfam" id="PF01471"/>
    </source>
</evidence>
<dbReference type="InterPro" id="IPR036366">
    <property type="entry name" value="PGBDSf"/>
</dbReference>
<name>A0A4Q8AFD6_9MICC</name>
<dbReference type="OrthoDB" id="9810670at2"/>
<dbReference type="InterPro" id="IPR002477">
    <property type="entry name" value="Peptidoglycan-bd-like"/>
</dbReference>
<keyword evidence="1" id="KW-0732">Signal</keyword>
<dbReference type="SUPFAM" id="SSF47090">
    <property type="entry name" value="PGBD-like"/>
    <property type="match status" value="1"/>
</dbReference>